<dbReference type="PANTHER" id="PTHR30385:SF1">
    <property type="entry name" value="RNA POLYMERASE SIGMA-H FACTOR"/>
    <property type="match status" value="1"/>
</dbReference>
<feature type="domain" description="RNA polymerase sigma-70" evidence="8">
    <location>
        <begin position="45"/>
        <end position="58"/>
    </location>
</feature>
<evidence type="ECO:0000256" key="2">
    <source>
        <dbReference type="ARBA" id="ARBA00021245"/>
    </source>
</evidence>
<dbReference type="InterPro" id="IPR014284">
    <property type="entry name" value="RNA_pol_sigma-70_dom"/>
</dbReference>
<evidence type="ECO:0000256" key="7">
    <source>
        <dbReference type="ARBA" id="ARBA00024701"/>
    </source>
</evidence>
<dbReference type="InterPro" id="IPR016371">
    <property type="entry name" value="RNA_pol_sigma-H_factor"/>
</dbReference>
<proteinExistence type="inferred from homology"/>
<dbReference type="PROSITE" id="PS00715">
    <property type="entry name" value="SIGMA70_1"/>
    <property type="match status" value="1"/>
</dbReference>
<dbReference type="SUPFAM" id="SSF88946">
    <property type="entry name" value="Sigma2 domain of RNA polymerase sigma factors"/>
    <property type="match status" value="1"/>
</dbReference>
<dbReference type="PIRSF" id="PIRSF002939">
    <property type="entry name" value="RNA_polymerase_sigma-H_factor"/>
    <property type="match status" value="1"/>
</dbReference>
<evidence type="ECO:0000256" key="4">
    <source>
        <dbReference type="ARBA" id="ARBA00023082"/>
    </source>
</evidence>
<keyword evidence="4" id="KW-0731">Sigma factor</keyword>
<dbReference type="NCBIfam" id="TIGR02937">
    <property type="entry name" value="sigma70-ECF"/>
    <property type="match status" value="1"/>
</dbReference>
<dbReference type="Pfam" id="PF04542">
    <property type="entry name" value="Sigma70_r2"/>
    <property type="match status" value="1"/>
</dbReference>
<evidence type="ECO:0000313" key="10">
    <source>
        <dbReference type="Proteomes" id="UP001279681"/>
    </source>
</evidence>
<evidence type="ECO:0000256" key="5">
    <source>
        <dbReference type="ARBA" id="ARBA00023125"/>
    </source>
</evidence>
<gene>
    <name evidence="9" type="ORF">RFV38_09275</name>
</gene>
<dbReference type="InterPro" id="IPR013325">
    <property type="entry name" value="RNA_pol_sigma_r2"/>
</dbReference>
<dbReference type="SUPFAM" id="SSF46894">
    <property type="entry name" value="C-terminal effector domain of the bipartite response regulators"/>
    <property type="match status" value="1"/>
</dbReference>
<evidence type="ECO:0000256" key="6">
    <source>
        <dbReference type="ARBA" id="ARBA00023163"/>
    </source>
</evidence>
<dbReference type="Gene3D" id="1.20.120.1810">
    <property type="match status" value="1"/>
</dbReference>
<accession>A0ABU4WAW6</accession>
<comment type="caution">
    <text evidence="9">The sequence shown here is derived from an EMBL/GenBank/DDBJ whole genome shotgun (WGS) entry which is preliminary data.</text>
</comment>
<keyword evidence="3" id="KW-0805">Transcription regulation</keyword>
<evidence type="ECO:0000313" key="9">
    <source>
        <dbReference type="EMBL" id="MDX8336687.1"/>
    </source>
</evidence>
<organism evidence="9 10">
    <name type="scientific">Candidatus Cetobacterium colombiensis</name>
    <dbReference type="NCBI Taxonomy" id="3073100"/>
    <lineage>
        <taxon>Bacteria</taxon>
        <taxon>Fusobacteriati</taxon>
        <taxon>Fusobacteriota</taxon>
        <taxon>Fusobacteriia</taxon>
        <taxon>Fusobacteriales</taxon>
        <taxon>Fusobacteriaceae</taxon>
        <taxon>Cetobacterium</taxon>
    </lineage>
</organism>
<keyword evidence="6" id="KW-0804">Transcription</keyword>
<protein>
    <recommendedName>
        <fullName evidence="2">RNA polymerase sigma factor SigS</fullName>
    </recommendedName>
</protein>
<evidence type="ECO:0000256" key="1">
    <source>
        <dbReference type="ARBA" id="ARBA00007788"/>
    </source>
</evidence>
<evidence type="ECO:0000259" key="8">
    <source>
        <dbReference type="PROSITE" id="PS00715"/>
    </source>
</evidence>
<dbReference type="EMBL" id="JAVIKH010000012">
    <property type="protein sequence ID" value="MDX8336687.1"/>
    <property type="molecule type" value="Genomic_DNA"/>
</dbReference>
<dbReference type="PANTHER" id="PTHR30385">
    <property type="entry name" value="SIGMA FACTOR F FLAGELLAR"/>
    <property type="match status" value="1"/>
</dbReference>
<comment type="function">
    <text evidence="7">Sigma factors are initiation factors that promote the attachment of RNA polymerase to specific initiation sites and are then released. Sigma-S contributes to the protection against external stress, thus playing a role in cellular fitness and survival.</text>
</comment>
<reference evidence="10" key="1">
    <citation type="submission" date="2023-07" db="EMBL/GenBank/DDBJ databases">
        <authorList>
            <person name="Colorado M.A."/>
            <person name="Villamil L.M."/>
            <person name="Melo J.F."/>
            <person name="Rodriguez J.A."/>
            <person name="Ruiz R.Y."/>
        </authorList>
    </citation>
    <scope>NUCLEOTIDE SEQUENCE [LARGE SCALE GENOMIC DNA]</scope>
    <source>
        <strain evidence="10">C33</strain>
    </source>
</reference>
<sequence length="196" mass="22918">MIEKEDIILAQNGDEESIEKIIKEYQGAIYKNNRSFFLKGGDSDDLMQEGFIGLIKAIKCYDESRNACFSTFANLCIRRQMITAVKNHNSDKYKNLNLAMQGEGYSKHEETFHYSRPSLGFYSPEEIFLGKELVNFLNDFLNENLSHLEKKVFAYLCKEYTYIEIADFLNEPPKKIDNTIQRIKKKILIYLDSYSR</sequence>
<dbReference type="InterPro" id="IPR016032">
    <property type="entry name" value="Sig_transdc_resp-reg_C-effctor"/>
</dbReference>
<dbReference type="InterPro" id="IPR000943">
    <property type="entry name" value="RNA_pol_sigma70"/>
</dbReference>
<comment type="similarity">
    <text evidence="1">Belongs to the sigma-70 factor family.</text>
</comment>
<evidence type="ECO:0000256" key="3">
    <source>
        <dbReference type="ARBA" id="ARBA00023015"/>
    </source>
</evidence>
<keyword evidence="5" id="KW-0238">DNA-binding</keyword>
<dbReference type="RefSeq" id="WP_320314069.1">
    <property type="nucleotide sequence ID" value="NZ_JAVIKH010000012.1"/>
</dbReference>
<dbReference type="Proteomes" id="UP001279681">
    <property type="component" value="Unassembled WGS sequence"/>
</dbReference>
<dbReference type="InterPro" id="IPR007627">
    <property type="entry name" value="RNA_pol_sigma70_r2"/>
</dbReference>
<name>A0ABU4WAW6_9FUSO</name>
<keyword evidence="10" id="KW-1185">Reference proteome</keyword>